<reference evidence="1 2" key="1">
    <citation type="submission" date="2024-05" db="EMBL/GenBank/DDBJ databases">
        <title>Genetic variation in Jamaican populations of the coffee berry borer (Hypothenemus hampei).</title>
        <authorList>
            <person name="Errbii M."/>
            <person name="Myrie A."/>
        </authorList>
    </citation>
    <scope>NUCLEOTIDE SEQUENCE [LARGE SCALE GENOMIC DNA]</scope>
    <source>
        <strain evidence="1">JA-Hopewell-2020-01-JO</strain>
        <tissue evidence="1">Whole body</tissue>
    </source>
</reference>
<keyword evidence="2" id="KW-1185">Reference proteome</keyword>
<dbReference type="AlphaFoldDB" id="A0ABD1EH68"/>
<evidence type="ECO:0000313" key="1">
    <source>
        <dbReference type="EMBL" id="KAL1493861.1"/>
    </source>
</evidence>
<evidence type="ECO:0000313" key="2">
    <source>
        <dbReference type="Proteomes" id="UP001566132"/>
    </source>
</evidence>
<sequence length="64" mass="7602">MIKNDTRFAPCYWRISYSEDMPENFRMPQPPGIAHRRHGGKTLYDTRRDVRHWATEDSPNGIPQ</sequence>
<accession>A0ABD1EH68</accession>
<protein>
    <submittedName>
        <fullName evidence="1">Uncharacterized protein</fullName>
    </submittedName>
</protein>
<organism evidence="1 2">
    <name type="scientific">Hypothenemus hampei</name>
    <name type="common">Coffee berry borer</name>
    <dbReference type="NCBI Taxonomy" id="57062"/>
    <lineage>
        <taxon>Eukaryota</taxon>
        <taxon>Metazoa</taxon>
        <taxon>Ecdysozoa</taxon>
        <taxon>Arthropoda</taxon>
        <taxon>Hexapoda</taxon>
        <taxon>Insecta</taxon>
        <taxon>Pterygota</taxon>
        <taxon>Neoptera</taxon>
        <taxon>Endopterygota</taxon>
        <taxon>Coleoptera</taxon>
        <taxon>Polyphaga</taxon>
        <taxon>Cucujiformia</taxon>
        <taxon>Curculionidae</taxon>
        <taxon>Scolytinae</taxon>
        <taxon>Hypothenemus</taxon>
    </lineage>
</organism>
<dbReference type="Proteomes" id="UP001566132">
    <property type="component" value="Unassembled WGS sequence"/>
</dbReference>
<dbReference type="EMBL" id="JBDJPC010000007">
    <property type="protein sequence ID" value="KAL1493861.1"/>
    <property type="molecule type" value="Genomic_DNA"/>
</dbReference>
<gene>
    <name evidence="1" type="ORF">ABEB36_009547</name>
</gene>
<name>A0ABD1EH68_HYPHA</name>
<proteinExistence type="predicted"/>
<comment type="caution">
    <text evidence="1">The sequence shown here is derived from an EMBL/GenBank/DDBJ whole genome shotgun (WGS) entry which is preliminary data.</text>
</comment>